<dbReference type="EMBL" id="WNTK01000001">
    <property type="protein sequence ID" value="KAG9494140.1"/>
    <property type="molecule type" value="Genomic_DNA"/>
</dbReference>
<keyword evidence="3" id="KW-1185">Reference proteome</keyword>
<proteinExistence type="predicted"/>
<feature type="signal peptide" evidence="1">
    <location>
        <begin position="1"/>
        <end position="21"/>
    </location>
</feature>
<gene>
    <name evidence="2" type="ORF">GDO78_001794</name>
</gene>
<dbReference type="Proteomes" id="UP000770717">
    <property type="component" value="Unassembled WGS sequence"/>
</dbReference>
<dbReference type="AlphaFoldDB" id="A0A8J6FW88"/>
<sequence>MHTFLFFLHCGWSAWLAVGHAQYRLFKKILNSCFSCRIHGPSTMLKADELWVGQLPVKSMEAVCADTARKWSMLKFFIHKRKPQLVSARVQEESLLHCMLWAVFAAES</sequence>
<accession>A0A8J6FW88</accession>
<evidence type="ECO:0000313" key="3">
    <source>
        <dbReference type="Proteomes" id="UP000770717"/>
    </source>
</evidence>
<organism evidence="2 3">
    <name type="scientific">Eleutherodactylus coqui</name>
    <name type="common">Puerto Rican coqui</name>
    <dbReference type="NCBI Taxonomy" id="57060"/>
    <lineage>
        <taxon>Eukaryota</taxon>
        <taxon>Metazoa</taxon>
        <taxon>Chordata</taxon>
        <taxon>Craniata</taxon>
        <taxon>Vertebrata</taxon>
        <taxon>Euteleostomi</taxon>
        <taxon>Amphibia</taxon>
        <taxon>Batrachia</taxon>
        <taxon>Anura</taxon>
        <taxon>Neobatrachia</taxon>
        <taxon>Hyloidea</taxon>
        <taxon>Eleutherodactylidae</taxon>
        <taxon>Eleutherodactylinae</taxon>
        <taxon>Eleutherodactylus</taxon>
        <taxon>Eleutherodactylus</taxon>
    </lineage>
</organism>
<name>A0A8J6FW88_ELECQ</name>
<reference evidence="2" key="1">
    <citation type="thesis" date="2020" institute="ProQuest LLC" country="789 East Eisenhower Parkway, Ann Arbor, MI, USA">
        <title>Comparative Genomics and Chromosome Evolution.</title>
        <authorList>
            <person name="Mudd A.B."/>
        </authorList>
    </citation>
    <scope>NUCLEOTIDE SEQUENCE</scope>
    <source>
        <strain evidence="2">HN-11 Male</strain>
        <tissue evidence="2">Kidney and liver</tissue>
    </source>
</reference>
<feature type="chain" id="PRO_5035170007" description="Secreted protein" evidence="1">
    <location>
        <begin position="22"/>
        <end position="108"/>
    </location>
</feature>
<evidence type="ECO:0000256" key="1">
    <source>
        <dbReference type="SAM" id="SignalP"/>
    </source>
</evidence>
<evidence type="ECO:0008006" key="4">
    <source>
        <dbReference type="Google" id="ProtNLM"/>
    </source>
</evidence>
<comment type="caution">
    <text evidence="2">The sequence shown here is derived from an EMBL/GenBank/DDBJ whole genome shotgun (WGS) entry which is preliminary data.</text>
</comment>
<evidence type="ECO:0000313" key="2">
    <source>
        <dbReference type="EMBL" id="KAG9494140.1"/>
    </source>
</evidence>
<protein>
    <recommendedName>
        <fullName evidence="4">Secreted protein</fullName>
    </recommendedName>
</protein>
<keyword evidence="1" id="KW-0732">Signal</keyword>